<dbReference type="PANTHER" id="PTHR44835">
    <property type="entry name" value="UDP-N-ACETYLGLUCOSAMINE--PEPTIDE N-ACETYLGLUCOSAMINYLTRANSFERASE SPINDLY-RELATED"/>
    <property type="match status" value="1"/>
</dbReference>
<organism evidence="4 5">
    <name type="scientific">Salvia divinorum</name>
    <name type="common">Maria pastora</name>
    <name type="synonym">Diviner's sage</name>
    <dbReference type="NCBI Taxonomy" id="28513"/>
    <lineage>
        <taxon>Eukaryota</taxon>
        <taxon>Viridiplantae</taxon>
        <taxon>Streptophyta</taxon>
        <taxon>Embryophyta</taxon>
        <taxon>Tracheophyta</taxon>
        <taxon>Spermatophyta</taxon>
        <taxon>Magnoliopsida</taxon>
        <taxon>eudicotyledons</taxon>
        <taxon>Gunneridae</taxon>
        <taxon>Pentapetalae</taxon>
        <taxon>asterids</taxon>
        <taxon>lamiids</taxon>
        <taxon>Lamiales</taxon>
        <taxon>Lamiaceae</taxon>
        <taxon>Nepetoideae</taxon>
        <taxon>Mentheae</taxon>
        <taxon>Salviinae</taxon>
        <taxon>Salvia</taxon>
        <taxon>Salvia subgen. Calosphace</taxon>
    </lineage>
</organism>
<evidence type="ECO:0000256" key="1">
    <source>
        <dbReference type="ARBA" id="ARBA00004922"/>
    </source>
</evidence>
<accession>A0ABD1HJ55</accession>
<reference evidence="4 5" key="1">
    <citation type="submission" date="2024-06" db="EMBL/GenBank/DDBJ databases">
        <title>A chromosome level genome sequence of Diviner's sage (Salvia divinorum).</title>
        <authorList>
            <person name="Ford S.A."/>
            <person name="Ro D.-K."/>
            <person name="Ness R.W."/>
            <person name="Phillips M.A."/>
        </authorList>
    </citation>
    <scope>NUCLEOTIDE SEQUENCE [LARGE SCALE GENOMIC DNA]</scope>
    <source>
        <strain evidence="4">SAF-2024a</strain>
        <tissue evidence="4">Leaf</tissue>
    </source>
</reference>
<sequence>MEAIGAFPPVHIYLGPCKRKWSSEVSVSSQDSLPKGWVLYRDAGKISLAVEAYEQCLNPDSRNAGQNRLLAMNYIHDGTDDKLYSLRPQKIVPFVDGTGFNEKLVK</sequence>
<gene>
    <name evidence="4" type="ORF">AAHA92_15554</name>
</gene>
<dbReference type="InterPro" id="IPR051939">
    <property type="entry name" value="Glycosyltr_41/O-GlcNAc_trsf"/>
</dbReference>
<dbReference type="AlphaFoldDB" id="A0ABD1HJ55"/>
<comment type="caution">
    <text evidence="4">The sequence shown here is derived from an EMBL/GenBank/DDBJ whole genome shotgun (WGS) entry which is preliminary data.</text>
</comment>
<evidence type="ECO:0000313" key="4">
    <source>
        <dbReference type="EMBL" id="KAL1555071.1"/>
    </source>
</evidence>
<keyword evidence="3" id="KW-0808">Transferase</keyword>
<dbReference type="PANTHER" id="PTHR44835:SF1">
    <property type="entry name" value="PROTEIN O-GLCNAC TRANSFERASE"/>
    <property type="match status" value="1"/>
</dbReference>
<dbReference type="EMBL" id="JBEAFC010000006">
    <property type="protein sequence ID" value="KAL1555071.1"/>
    <property type="molecule type" value="Genomic_DNA"/>
</dbReference>
<dbReference type="GO" id="GO:0016757">
    <property type="term" value="F:glycosyltransferase activity"/>
    <property type="evidence" value="ECO:0007669"/>
    <property type="project" value="UniProtKB-KW"/>
</dbReference>
<proteinExistence type="predicted"/>
<evidence type="ECO:0000256" key="3">
    <source>
        <dbReference type="ARBA" id="ARBA00022679"/>
    </source>
</evidence>
<evidence type="ECO:0000313" key="5">
    <source>
        <dbReference type="Proteomes" id="UP001567538"/>
    </source>
</evidence>
<protein>
    <submittedName>
        <fullName evidence="4">UDP-N-acetylglucosamine--peptide N-acetylglucosaminyltransferase SPINDLY-like</fullName>
    </submittedName>
</protein>
<keyword evidence="2" id="KW-0328">Glycosyltransferase</keyword>
<keyword evidence="5" id="KW-1185">Reference proteome</keyword>
<name>A0ABD1HJ55_SALDI</name>
<comment type="pathway">
    <text evidence="1">Protein modification; protein glycosylation.</text>
</comment>
<evidence type="ECO:0000256" key="2">
    <source>
        <dbReference type="ARBA" id="ARBA00022676"/>
    </source>
</evidence>
<dbReference type="Proteomes" id="UP001567538">
    <property type="component" value="Unassembled WGS sequence"/>
</dbReference>